<protein>
    <submittedName>
        <fullName evidence="3">Zn-ribbon domain-containing OB-fold protein</fullName>
    </submittedName>
</protein>
<sequence>MDIPRYWRLRNQRYRLEGTVCLSCGAKHFPPRGICSDCQSDALEPYRFSGIGKVYSYTVVHQAPDIFDKQVPYVVALVDLEEGVRLTAQLTDMDPDEVFIGMEVELVVRKIYEDGKNGPIQYGYKFRPRQSVTA</sequence>
<dbReference type="Pfam" id="PF12172">
    <property type="entry name" value="zf-ChsH2"/>
    <property type="match status" value="1"/>
</dbReference>
<dbReference type="Pfam" id="PF01796">
    <property type="entry name" value="OB_ChsH2_C"/>
    <property type="match status" value="1"/>
</dbReference>
<evidence type="ECO:0000313" key="3">
    <source>
        <dbReference type="EMBL" id="HHJ53437.1"/>
    </source>
</evidence>
<dbReference type="Gene3D" id="6.10.30.10">
    <property type="match status" value="1"/>
</dbReference>
<dbReference type="Proteomes" id="UP000886124">
    <property type="component" value="Unassembled WGS sequence"/>
</dbReference>
<feature type="domain" description="ChsH2 rubredoxin-like zinc ribbon" evidence="2">
    <location>
        <begin position="12"/>
        <end position="44"/>
    </location>
</feature>
<accession>A0A7V5PQL8</accession>
<comment type="caution">
    <text evidence="3">The sequence shown here is derived from an EMBL/GenBank/DDBJ whole genome shotgun (WGS) entry which is preliminary data.</text>
</comment>
<dbReference type="EMBL" id="DROD01000610">
    <property type="protein sequence ID" value="HHJ53437.1"/>
    <property type="molecule type" value="Genomic_DNA"/>
</dbReference>
<dbReference type="AlphaFoldDB" id="A0A7V5PQL8"/>
<dbReference type="InterPro" id="IPR012340">
    <property type="entry name" value="NA-bd_OB-fold"/>
</dbReference>
<gene>
    <name evidence="3" type="ORF">ENJ89_09605</name>
</gene>
<reference evidence="3" key="1">
    <citation type="journal article" date="2020" name="mSystems">
        <title>Genome- and Community-Level Interaction Insights into Carbon Utilization and Element Cycling Functions of Hydrothermarchaeota in Hydrothermal Sediment.</title>
        <authorList>
            <person name="Zhou Z."/>
            <person name="Liu Y."/>
            <person name="Xu W."/>
            <person name="Pan J."/>
            <person name="Luo Z.H."/>
            <person name="Li M."/>
        </authorList>
    </citation>
    <scope>NUCLEOTIDE SEQUENCE [LARGE SCALE GENOMIC DNA]</scope>
    <source>
        <strain evidence="3">HyVt-527</strain>
    </source>
</reference>
<dbReference type="InterPro" id="IPR052513">
    <property type="entry name" value="Thioester_dehydratase-like"/>
</dbReference>
<proteinExistence type="predicted"/>
<organism evidence="3">
    <name type="scientific">Caldithrix abyssi</name>
    <dbReference type="NCBI Taxonomy" id="187145"/>
    <lineage>
        <taxon>Bacteria</taxon>
        <taxon>Pseudomonadati</taxon>
        <taxon>Calditrichota</taxon>
        <taxon>Calditrichia</taxon>
        <taxon>Calditrichales</taxon>
        <taxon>Calditrichaceae</taxon>
        <taxon>Caldithrix</taxon>
    </lineage>
</organism>
<name>A0A7V5PQL8_CALAY</name>
<dbReference type="InterPro" id="IPR022002">
    <property type="entry name" value="ChsH2_Znr"/>
</dbReference>
<dbReference type="PANTHER" id="PTHR34075:SF5">
    <property type="entry name" value="BLR3430 PROTEIN"/>
    <property type="match status" value="1"/>
</dbReference>
<evidence type="ECO:0000259" key="2">
    <source>
        <dbReference type="Pfam" id="PF12172"/>
    </source>
</evidence>
<dbReference type="PANTHER" id="PTHR34075">
    <property type="entry name" value="BLR3430 PROTEIN"/>
    <property type="match status" value="1"/>
</dbReference>
<feature type="domain" description="ChsH2 C-terminal OB-fold" evidence="1">
    <location>
        <begin position="48"/>
        <end position="109"/>
    </location>
</feature>
<evidence type="ECO:0000259" key="1">
    <source>
        <dbReference type="Pfam" id="PF01796"/>
    </source>
</evidence>
<dbReference type="SUPFAM" id="SSF50249">
    <property type="entry name" value="Nucleic acid-binding proteins"/>
    <property type="match status" value="1"/>
</dbReference>
<dbReference type="InterPro" id="IPR002878">
    <property type="entry name" value="ChsH2_C"/>
</dbReference>